<sequence length="103" mass="10756">MRSVTRLFAAVVLTASAAAAMAQDVPQAPSAAGKSRAEVLADLEMFQRAGLGYLPAPTGYTDSEHSAEYRKAYAEYQRLLSSPAYAAAVAKYDGAAAARLAAK</sequence>
<evidence type="ECO:0000313" key="3">
    <source>
        <dbReference type="Proteomes" id="UP001240697"/>
    </source>
</evidence>
<dbReference type="Pfam" id="PF13663">
    <property type="entry name" value="DUF4148"/>
    <property type="match status" value="1"/>
</dbReference>
<protein>
    <submittedName>
        <fullName evidence="2">DUF4148 domain-containing protein</fullName>
    </submittedName>
</protein>
<feature type="chain" id="PRO_5046881046" evidence="1">
    <location>
        <begin position="23"/>
        <end position="103"/>
    </location>
</feature>
<dbReference type="EMBL" id="CP125947">
    <property type="protein sequence ID" value="WHS64536.1"/>
    <property type="molecule type" value="Genomic_DNA"/>
</dbReference>
<name>A0ABY8STC4_9BURK</name>
<proteinExistence type="predicted"/>
<organism evidence="2 3">
    <name type="scientific">Comamonas resistens</name>
    <dbReference type="NCBI Taxonomy" id="3046670"/>
    <lineage>
        <taxon>Bacteria</taxon>
        <taxon>Pseudomonadati</taxon>
        <taxon>Pseudomonadota</taxon>
        <taxon>Betaproteobacteria</taxon>
        <taxon>Burkholderiales</taxon>
        <taxon>Comamonadaceae</taxon>
        <taxon>Comamonas</taxon>
    </lineage>
</organism>
<evidence type="ECO:0000256" key="1">
    <source>
        <dbReference type="SAM" id="SignalP"/>
    </source>
</evidence>
<dbReference type="InterPro" id="IPR025421">
    <property type="entry name" value="DUF4148"/>
</dbReference>
<accession>A0ABY8STC4</accession>
<keyword evidence="3" id="KW-1185">Reference proteome</keyword>
<keyword evidence="1" id="KW-0732">Signal</keyword>
<reference evidence="2 3" key="1">
    <citation type="submission" date="2023-05" db="EMBL/GenBank/DDBJ databases">
        <authorList>
            <person name="Yin Y."/>
            <person name="Lu Z."/>
        </authorList>
    </citation>
    <scope>NUCLEOTIDE SEQUENCE [LARGE SCALE GENOMIC DNA]</scope>
    <source>
        <strain evidence="2 3">ZM22</strain>
    </source>
</reference>
<feature type="signal peptide" evidence="1">
    <location>
        <begin position="1"/>
        <end position="22"/>
    </location>
</feature>
<dbReference type="RefSeq" id="WP_283485677.1">
    <property type="nucleotide sequence ID" value="NZ_CP125947.1"/>
</dbReference>
<dbReference type="Proteomes" id="UP001240697">
    <property type="component" value="Chromosome"/>
</dbReference>
<gene>
    <name evidence="2" type="ORF">QMY55_18880</name>
</gene>
<evidence type="ECO:0000313" key="2">
    <source>
        <dbReference type="EMBL" id="WHS64536.1"/>
    </source>
</evidence>